<dbReference type="Pfam" id="PF01408">
    <property type="entry name" value="GFO_IDH_MocA"/>
    <property type="match status" value="1"/>
</dbReference>
<reference evidence="4 5" key="1">
    <citation type="submission" date="2019-02" db="EMBL/GenBank/DDBJ databases">
        <title>Kribbella capetownensis sp. nov. and Kribbella speibonae sp. nov., isolated from soil.</title>
        <authorList>
            <person name="Curtis S.M."/>
            <person name="Norton I."/>
            <person name="Everest G.J."/>
            <person name="Meyers P.R."/>
        </authorList>
    </citation>
    <scope>NUCLEOTIDE SEQUENCE [LARGE SCALE GENOMIC DNA]</scope>
    <source>
        <strain evidence="4 5">DSM 27082</strain>
    </source>
</reference>
<dbReference type="SUPFAM" id="SSF55347">
    <property type="entry name" value="Glyceraldehyde-3-phosphate dehydrogenase-like, C-terminal domain"/>
    <property type="match status" value="1"/>
</dbReference>
<comment type="similarity">
    <text evidence="1">Belongs to the Gfo/Idh/MocA family.</text>
</comment>
<dbReference type="SUPFAM" id="SSF51735">
    <property type="entry name" value="NAD(P)-binding Rossmann-fold domains"/>
    <property type="match status" value="1"/>
</dbReference>
<evidence type="ECO:0000313" key="5">
    <source>
        <dbReference type="Proteomes" id="UP000292695"/>
    </source>
</evidence>
<dbReference type="PANTHER" id="PTHR43377">
    <property type="entry name" value="BILIVERDIN REDUCTASE A"/>
    <property type="match status" value="1"/>
</dbReference>
<evidence type="ECO:0000259" key="3">
    <source>
        <dbReference type="Pfam" id="PF02894"/>
    </source>
</evidence>
<dbReference type="InterPro" id="IPR051450">
    <property type="entry name" value="Gfo/Idh/MocA_Oxidoreductases"/>
</dbReference>
<dbReference type="EMBL" id="SJKA01000006">
    <property type="protein sequence ID" value="TCC32224.1"/>
    <property type="molecule type" value="Genomic_DNA"/>
</dbReference>
<name>A0A4R0IJ79_9ACTN</name>
<sequence length="333" mass="35766">MSSLNVAVIGLGAIGREHCDIYSTLRDVTLTAVVDPAAASEDVSRWPDAKLKSSLDEVLADDSIEAISLCTPDHVHFDDAKKIIEAGRHLLLEKPIAAVPDQAEKLVAIAESSRVVAMPGHTLRFEPRYHHARQVVSGSELGQIVHGYLRRNNKVSVAARAAGRVSVGYFLGIHDIDALQWIASANVVDVQARETRIRDASGRQAAAIMATLGLESGALIQLEAAWALPENNPTDLDARFRLVGTSGELSIDSYDSGIHVTSDHFALPMPAGAPMYGRAQGALREELASFVQCCLDGGPLPITMREAAQAVMVVDAIEESIRSGRLIPVRQCQ</sequence>
<dbReference type="OrthoDB" id="256869at2"/>
<dbReference type="InterPro" id="IPR000683">
    <property type="entry name" value="Gfo/Idh/MocA-like_OxRdtase_N"/>
</dbReference>
<comment type="caution">
    <text evidence="4">The sequence shown here is derived from an EMBL/GenBank/DDBJ whole genome shotgun (WGS) entry which is preliminary data.</text>
</comment>
<evidence type="ECO:0000259" key="2">
    <source>
        <dbReference type="Pfam" id="PF01408"/>
    </source>
</evidence>
<feature type="domain" description="Gfo/Idh/MocA-like oxidoreductase C-terminal" evidence="3">
    <location>
        <begin position="169"/>
        <end position="327"/>
    </location>
</feature>
<evidence type="ECO:0000256" key="1">
    <source>
        <dbReference type="ARBA" id="ARBA00010928"/>
    </source>
</evidence>
<dbReference type="PANTHER" id="PTHR43377:SF1">
    <property type="entry name" value="BILIVERDIN REDUCTASE A"/>
    <property type="match status" value="1"/>
</dbReference>
<dbReference type="Proteomes" id="UP000292695">
    <property type="component" value="Unassembled WGS sequence"/>
</dbReference>
<dbReference type="Gene3D" id="3.40.50.720">
    <property type="entry name" value="NAD(P)-binding Rossmann-like Domain"/>
    <property type="match status" value="1"/>
</dbReference>
<dbReference type="InterPro" id="IPR004104">
    <property type="entry name" value="Gfo/Idh/MocA-like_OxRdtase_C"/>
</dbReference>
<dbReference type="GO" id="GO:0000166">
    <property type="term" value="F:nucleotide binding"/>
    <property type="evidence" value="ECO:0007669"/>
    <property type="project" value="InterPro"/>
</dbReference>
<evidence type="ECO:0000313" key="4">
    <source>
        <dbReference type="EMBL" id="TCC32224.1"/>
    </source>
</evidence>
<proteinExistence type="inferred from homology"/>
<organism evidence="4 5">
    <name type="scientific">Kribbella sindirgiensis</name>
    <dbReference type="NCBI Taxonomy" id="1124744"/>
    <lineage>
        <taxon>Bacteria</taxon>
        <taxon>Bacillati</taxon>
        <taxon>Actinomycetota</taxon>
        <taxon>Actinomycetes</taxon>
        <taxon>Propionibacteriales</taxon>
        <taxon>Kribbellaceae</taxon>
        <taxon>Kribbella</taxon>
    </lineage>
</organism>
<accession>A0A4R0IJ79</accession>
<protein>
    <submittedName>
        <fullName evidence="4">Gfo/Idh/MocA family oxidoreductase</fullName>
    </submittedName>
</protein>
<gene>
    <name evidence="4" type="ORF">E0H50_18585</name>
</gene>
<dbReference type="InterPro" id="IPR036291">
    <property type="entry name" value="NAD(P)-bd_dom_sf"/>
</dbReference>
<dbReference type="AlphaFoldDB" id="A0A4R0IJ79"/>
<dbReference type="Pfam" id="PF02894">
    <property type="entry name" value="GFO_IDH_MocA_C"/>
    <property type="match status" value="1"/>
</dbReference>
<feature type="domain" description="Gfo/Idh/MocA-like oxidoreductase N-terminal" evidence="2">
    <location>
        <begin position="4"/>
        <end position="121"/>
    </location>
</feature>
<keyword evidence="5" id="KW-1185">Reference proteome</keyword>
<dbReference type="RefSeq" id="WP_131289948.1">
    <property type="nucleotide sequence ID" value="NZ_SJKA01000006.1"/>
</dbReference>
<dbReference type="Gene3D" id="3.30.360.10">
    <property type="entry name" value="Dihydrodipicolinate Reductase, domain 2"/>
    <property type="match status" value="1"/>
</dbReference>